<dbReference type="PANTHER" id="PTHR16206">
    <property type="entry name" value="DEP DOMAIN-CONTAINING"/>
    <property type="match status" value="1"/>
</dbReference>
<dbReference type="PANTHER" id="PTHR16206:SF11">
    <property type="entry name" value="DEP DOMAIN-CONTAINING PROTEIN 1B"/>
    <property type="match status" value="1"/>
</dbReference>
<name>A0AA40LVD8_CNENI</name>
<keyword evidence="2" id="KW-1185">Reference proteome</keyword>
<dbReference type="InterPro" id="IPR008936">
    <property type="entry name" value="Rho_GTPase_activation_prot"/>
</dbReference>
<proteinExistence type="predicted"/>
<reference evidence="1" key="1">
    <citation type="submission" date="2023-06" db="EMBL/GenBank/DDBJ databases">
        <title>Reference genome for the Northern bat (Eptesicus nilssonii), a most northern bat species.</title>
        <authorList>
            <person name="Laine V.N."/>
            <person name="Pulliainen A.T."/>
            <person name="Lilley T.M."/>
        </authorList>
    </citation>
    <scope>NUCLEOTIDE SEQUENCE</scope>
    <source>
        <strain evidence="1">BLF_Eptnil</strain>
        <tissue evidence="1">Kidney</tissue>
    </source>
</reference>
<evidence type="ECO:0000313" key="2">
    <source>
        <dbReference type="Proteomes" id="UP001177744"/>
    </source>
</evidence>
<dbReference type="Proteomes" id="UP001177744">
    <property type="component" value="Unassembled WGS sequence"/>
</dbReference>
<sequence length="333" mass="38472">MDRRQGGFSVFPGMQCGRLWLAVAWDHGEGGFFVFQAAASLRFLRLKTFFPKLGLLQEEKMAIEAFQICCLLLPPENRRKLQLLMKMMTRICSNKEMPPLCDGLGTRTLMIQTFSRCILCSKDEVDLDELLAARLVTFLMDNYQDILKVPLALQTSIEERVAHLRRVQIKYPGADMDITLSAPSFCRQISPEEFEYQRAYGSQEPLAALLEEVITDAKLSRKEKKKKLEAVSIALGAVSVKKLLRHMSEILLPVDSSNIFTVSRLMFKSFIHFEFIFVYGFQKSYPEVYQERFPTPESEALLFPEKPKPKPQMLMWALKNPFQPFQRTRSFRM</sequence>
<dbReference type="AlphaFoldDB" id="A0AA40LVD8"/>
<dbReference type="SUPFAM" id="SSF48350">
    <property type="entry name" value="GTPase activation domain, GAP"/>
    <property type="match status" value="1"/>
</dbReference>
<gene>
    <name evidence="1" type="ORF">QTO34_013948</name>
</gene>
<dbReference type="GO" id="GO:0030177">
    <property type="term" value="P:positive regulation of Wnt signaling pathway"/>
    <property type="evidence" value="ECO:0007669"/>
    <property type="project" value="TreeGrafter"/>
</dbReference>
<dbReference type="Gene3D" id="1.10.555.10">
    <property type="entry name" value="Rho GTPase activation protein"/>
    <property type="match status" value="1"/>
</dbReference>
<organism evidence="1 2">
    <name type="scientific">Cnephaeus nilssonii</name>
    <name type="common">Northern bat</name>
    <name type="synonym">Eptesicus nilssonii</name>
    <dbReference type="NCBI Taxonomy" id="3371016"/>
    <lineage>
        <taxon>Eukaryota</taxon>
        <taxon>Metazoa</taxon>
        <taxon>Chordata</taxon>
        <taxon>Craniata</taxon>
        <taxon>Vertebrata</taxon>
        <taxon>Euteleostomi</taxon>
        <taxon>Mammalia</taxon>
        <taxon>Eutheria</taxon>
        <taxon>Laurasiatheria</taxon>
        <taxon>Chiroptera</taxon>
        <taxon>Yangochiroptera</taxon>
        <taxon>Vespertilionidae</taxon>
        <taxon>Cnephaeus</taxon>
    </lineage>
</organism>
<protein>
    <submittedName>
        <fullName evidence="1">Uncharacterized protein</fullName>
    </submittedName>
</protein>
<accession>A0AA40LVD8</accession>
<dbReference type="EMBL" id="JAULJE010000003">
    <property type="protein sequence ID" value="KAK1345238.1"/>
    <property type="molecule type" value="Genomic_DNA"/>
</dbReference>
<evidence type="ECO:0000313" key="1">
    <source>
        <dbReference type="EMBL" id="KAK1345238.1"/>
    </source>
</evidence>
<comment type="caution">
    <text evidence="1">The sequence shown here is derived from an EMBL/GenBank/DDBJ whole genome shotgun (WGS) entry which is preliminary data.</text>
</comment>